<keyword evidence="8" id="KW-1185">Reference proteome</keyword>
<accession>A0ABS1IWE6</accession>
<dbReference type="EMBL" id="JAEPRJ010000001">
    <property type="protein sequence ID" value="MBK5896218.1"/>
    <property type="molecule type" value="Genomic_DNA"/>
</dbReference>
<evidence type="ECO:0000256" key="3">
    <source>
        <dbReference type="ARBA" id="ARBA00022729"/>
    </source>
</evidence>
<feature type="compositionally biased region" description="Low complexity" evidence="4">
    <location>
        <begin position="28"/>
        <end position="50"/>
    </location>
</feature>
<evidence type="ECO:0000256" key="5">
    <source>
        <dbReference type="SAM" id="SignalP"/>
    </source>
</evidence>
<evidence type="ECO:0000256" key="1">
    <source>
        <dbReference type="ARBA" id="ARBA00004418"/>
    </source>
</evidence>
<keyword evidence="3 5" id="KW-0732">Signal</keyword>
<dbReference type="Gene3D" id="3.40.190.10">
    <property type="entry name" value="Periplasmic binding protein-like II"/>
    <property type="match status" value="2"/>
</dbReference>
<feature type="domain" description="SsuA/THI5-like" evidence="6">
    <location>
        <begin position="85"/>
        <end position="285"/>
    </location>
</feature>
<dbReference type="SUPFAM" id="SSF53850">
    <property type="entry name" value="Periplasmic binding protein-like II"/>
    <property type="match status" value="1"/>
</dbReference>
<feature type="signal peptide" evidence="5">
    <location>
        <begin position="1"/>
        <end position="18"/>
    </location>
</feature>
<name>A0ABS1IWE6_9FIRM</name>
<dbReference type="Proteomes" id="UP000604730">
    <property type="component" value="Unassembled WGS sequence"/>
</dbReference>
<comment type="similarity">
    <text evidence="2">Belongs to the bacterial solute-binding protein SsuA/TauA family.</text>
</comment>
<dbReference type="PROSITE" id="PS51257">
    <property type="entry name" value="PROKAR_LIPOPROTEIN"/>
    <property type="match status" value="1"/>
</dbReference>
<reference evidence="7 8" key="1">
    <citation type="submission" date="2021-01" db="EMBL/GenBank/DDBJ databases">
        <title>Isolation and description of Catonella massiliensis sp. nov., a novel Catonella species, isolated from a stable periodontitis subject.</title>
        <authorList>
            <person name="Antezack A."/>
            <person name="Boxberger M."/>
            <person name="La Scola B."/>
            <person name="Monnet-Corti V."/>
        </authorList>
    </citation>
    <scope>NUCLEOTIDE SEQUENCE [LARGE SCALE GENOMIC DNA]</scope>
    <source>
        <strain evidence="7 8">Marseille-Q4567</strain>
    </source>
</reference>
<dbReference type="PANTHER" id="PTHR30024:SF47">
    <property type="entry name" value="TAURINE-BINDING PERIPLASMIC PROTEIN"/>
    <property type="match status" value="1"/>
</dbReference>
<comment type="caution">
    <text evidence="7">The sequence shown here is derived from an EMBL/GenBank/DDBJ whole genome shotgun (WGS) entry which is preliminary data.</text>
</comment>
<dbReference type="PANTHER" id="PTHR30024">
    <property type="entry name" value="ALIPHATIC SULFONATES-BINDING PROTEIN-RELATED"/>
    <property type="match status" value="1"/>
</dbReference>
<dbReference type="InterPro" id="IPR015168">
    <property type="entry name" value="SsuA/THI5"/>
</dbReference>
<evidence type="ECO:0000256" key="2">
    <source>
        <dbReference type="ARBA" id="ARBA00010742"/>
    </source>
</evidence>
<evidence type="ECO:0000313" key="7">
    <source>
        <dbReference type="EMBL" id="MBK5896218.1"/>
    </source>
</evidence>
<dbReference type="RefSeq" id="WP_208427805.1">
    <property type="nucleotide sequence ID" value="NZ_JAEPRJ010000001.1"/>
</dbReference>
<sequence>MKKRIMGLALCATLLASALVGCGGNTTKTTSDTKASTASTSQAASTASTKSEAKSETPASTKPEAVTLNVAYMPNYGSLWAIENAIAQGYLEEEGITVNLTEFQDGPTIIAAMESGSIDIGYIGQGAHKLCINGKASIFALSHISNGDAVIGGKDIKKIADLKGKKVAYSSGTSSEDILLKTLAKEGMKLSDVEAVDMDASAIVTAMLSGGVDACATWSPNTLKILDEMKDATKLTDNLTFKDTTVSLASWIVMPNFAKEKKDVLVRFTKALFKAMDYAAKDHQEETAELIAKRIASDKDTVYAQRGDADWLTGKEVSAGAADGTVEKYYELQKKDFIAAGAVEGDPAVKDYVLFDVMIEAGK</sequence>
<evidence type="ECO:0000313" key="8">
    <source>
        <dbReference type="Proteomes" id="UP000604730"/>
    </source>
</evidence>
<organism evidence="7 8">
    <name type="scientific">Catonella massiliensis</name>
    <dbReference type="NCBI Taxonomy" id="2799636"/>
    <lineage>
        <taxon>Bacteria</taxon>
        <taxon>Bacillati</taxon>
        <taxon>Bacillota</taxon>
        <taxon>Clostridia</taxon>
        <taxon>Lachnospirales</taxon>
        <taxon>Lachnospiraceae</taxon>
        <taxon>Catonella</taxon>
    </lineage>
</organism>
<gene>
    <name evidence="7" type="ORF">JJN12_00225</name>
</gene>
<proteinExistence type="inferred from homology"/>
<feature type="region of interest" description="Disordered" evidence="4">
    <location>
        <begin position="28"/>
        <end position="60"/>
    </location>
</feature>
<dbReference type="Pfam" id="PF09084">
    <property type="entry name" value="NMT1"/>
    <property type="match status" value="1"/>
</dbReference>
<comment type="subcellular location">
    <subcellularLocation>
        <location evidence="1">Periplasm</location>
    </subcellularLocation>
</comment>
<protein>
    <submittedName>
        <fullName evidence="7">ABC transporter substrate-binding protein</fullName>
    </submittedName>
</protein>
<feature type="chain" id="PRO_5046030681" evidence="5">
    <location>
        <begin position="19"/>
        <end position="363"/>
    </location>
</feature>
<evidence type="ECO:0000256" key="4">
    <source>
        <dbReference type="SAM" id="MobiDB-lite"/>
    </source>
</evidence>
<evidence type="ECO:0000259" key="6">
    <source>
        <dbReference type="Pfam" id="PF09084"/>
    </source>
</evidence>